<keyword evidence="2" id="KW-1185">Reference proteome</keyword>
<proteinExistence type="predicted"/>
<sequence length="166" mass="18752">ASDGHSLLGHVANGHRSFGHRSFRHRKWHTAQMDTVQMDTVNLHIVQLDTEKCTPFTWTPLVCTCIIRFCLKCEQSCIKLWKLLRLFRRRTCVVTLFRGSSVTSVLSSVSELIGEALAKSLVSATVRRPELMRLRCPEVVIVPLRLLPLDIATASSTLDGGRQHYL</sequence>
<dbReference type="Proteomes" id="UP000053097">
    <property type="component" value="Unassembled WGS sequence"/>
</dbReference>
<gene>
    <name evidence="1" type="ORF">X777_02648</name>
</gene>
<dbReference type="EMBL" id="KK107149">
    <property type="protein sequence ID" value="EZA57385.1"/>
    <property type="molecule type" value="Genomic_DNA"/>
</dbReference>
<evidence type="ECO:0000313" key="2">
    <source>
        <dbReference type="Proteomes" id="UP000053097"/>
    </source>
</evidence>
<organism evidence="1 2">
    <name type="scientific">Ooceraea biroi</name>
    <name type="common">Clonal raider ant</name>
    <name type="synonym">Cerapachys biroi</name>
    <dbReference type="NCBI Taxonomy" id="2015173"/>
    <lineage>
        <taxon>Eukaryota</taxon>
        <taxon>Metazoa</taxon>
        <taxon>Ecdysozoa</taxon>
        <taxon>Arthropoda</taxon>
        <taxon>Hexapoda</taxon>
        <taxon>Insecta</taxon>
        <taxon>Pterygota</taxon>
        <taxon>Neoptera</taxon>
        <taxon>Endopterygota</taxon>
        <taxon>Hymenoptera</taxon>
        <taxon>Apocrita</taxon>
        <taxon>Aculeata</taxon>
        <taxon>Formicoidea</taxon>
        <taxon>Formicidae</taxon>
        <taxon>Dorylinae</taxon>
        <taxon>Ooceraea</taxon>
    </lineage>
</organism>
<evidence type="ECO:0000313" key="1">
    <source>
        <dbReference type="EMBL" id="EZA57385.1"/>
    </source>
</evidence>
<reference evidence="1 2" key="1">
    <citation type="journal article" date="2014" name="Curr. Biol.">
        <title>The genome of the clonal raider ant Cerapachys biroi.</title>
        <authorList>
            <person name="Oxley P.R."/>
            <person name="Ji L."/>
            <person name="Fetter-Pruneda I."/>
            <person name="McKenzie S.K."/>
            <person name="Li C."/>
            <person name="Hu H."/>
            <person name="Zhang G."/>
            <person name="Kronauer D.J."/>
        </authorList>
    </citation>
    <scope>NUCLEOTIDE SEQUENCE [LARGE SCALE GENOMIC DNA]</scope>
</reference>
<name>A0A026WMX7_OOCBI</name>
<protein>
    <submittedName>
        <fullName evidence="1">Uncharacterized protein</fullName>
    </submittedName>
</protein>
<dbReference type="AlphaFoldDB" id="A0A026WMX7"/>
<feature type="non-terminal residue" evidence="1">
    <location>
        <position position="1"/>
    </location>
</feature>
<accession>A0A026WMX7</accession>